<gene>
    <name evidence="1" type="ORF">Patl1_33195</name>
</gene>
<name>A0ACC1ALN4_9ROSI</name>
<dbReference type="Proteomes" id="UP001164250">
    <property type="component" value="Chromosome 9"/>
</dbReference>
<proteinExistence type="predicted"/>
<dbReference type="EMBL" id="CM047905">
    <property type="protein sequence ID" value="KAJ0087606.1"/>
    <property type="molecule type" value="Genomic_DNA"/>
</dbReference>
<evidence type="ECO:0000313" key="2">
    <source>
        <dbReference type="Proteomes" id="UP001164250"/>
    </source>
</evidence>
<protein>
    <submittedName>
        <fullName evidence="1">Uncharacterized protein</fullName>
    </submittedName>
</protein>
<organism evidence="1 2">
    <name type="scientific">Pistacia atlantica</name>
    <dbReference type="NCBI Taxonomy" id="434234"/>
    <lineage>
        <taxon>Eukaryota</taxon>
        <taxon>Viridiplantae</taxon>
        <taxon>Streptophyta</taxon>
        <taxon>Embryophyta</taxon>
        <taxon>Tracheophyta</taxon>
        <taxon>Spermatophyta</taxon>
        <taxon>Magnoliopsida</taxon>
        <taxon>eudicotyledons</taxon>
        <taxon>Gunneridae</taxon>
        <taxon>Pentapetalae</taxon>
        <taxon>rosids</taxon>
        <taxon>malvids</taxon>
        <taxon>Sapindales</taxon>
        <taxon>Anacardiaceae</taxon>
        <taxon>Pistacia</taxon>
    </lineage>
</organism>
<reference evidence="2" key="1">
    <citation type="journal article" date="2023" name="G3 (Bethesda)">
        <title>Genome assembly and association tests identify interacting loci associated with vigor, precocity, and sex in interspecific pistachio rootstocks.</title>
        <authorList>
            <person name="Palmer W."/>
            <person name="Jacygrad E."/>
            <person name="Sagayaradj S."/>
            <person name="Cavanaugh K."/>
            <person name="Han R."/>
            <person name="Bertier L."/>
            <person name="Beede B."/>
            <person name="Kafkas S."/>
            <person name="Golino D."/>
            <person name="Preece J."/>
            <person name="Michelmore R."/>
        </authorList>
    </citation>
    <scope>NUCLEOTIDE SEQUENCE [LARGE SCALE GENOMIC DNA]</scope>
</reference>
<keyword evidence="2" id="KW-1185">Reference proteome</keyword>
<comment type="caution">
    <text evidence="1">The sequence shown here is derived from an EMBL/GenBank/DDBJ whole genome shotgun (WGS) entry which is preliminary data.</text>
</comment>
<accession>A0ACC1ALN4</accession>
<sequence>MKKAELVFIPLAGAGHLVPEVEFAKQLLERDDGRFSVTVLLMDSIFTGNFVTHTLYKPLAESNTPIRFINLPPPVDFSPSIDAHKSIEKYMVEFIDSHKTCVKEAIVKHVISSSNSATLAGLVLDMSYASMIDVGNELGVPSYLFFPSTAAFLGLMLYLPTRHDEVGRGFEEFDGELMIPSYVNPVPSSGLPEVLLNNYGGYATLMNLGRKFKETKGIIVNTFQELESHAVKSLLNDFDHMPPIYTVGPVIDVKGRQSDETEKADEIMKWLDDQPDSSVVFLCFGSGGSFGEEQVKEIGFGLEQSGVRFLWSLRKPPPNGKFEGPSDYKSDNLQEILPNGFLERTKEKGLVCGRAPQKEVLAHKSVGGFVSHCGWNSILESFWFGIPIVTWPMYAEQQLNAFQMVKDLGLAVELRVDYRITDGEVVSGDEIARAIKCVMESDNEVRKKVKEMSEKSRLAVMEEGSSFAAFGRFIDDVLGNMP</sequence>
<evidence type="ECO:0000313" key="1">
    <source>
        <dbReference type="EMBL" id="KAJ0087606.1"/>
    </source>
</evidence>